<sequence>MSFLSPESEASIKARIKTTLVPCSSINTPHVPSGTTEIPVSDTSLLAYLTVPAVLVFDGLIDETRLVRAIELLTGVWPTLAGRYKSVGEGDKTKFSIELTSSPIPFEAQTLERDRAFSDN</sequence>
<comment type="caution">
    <text evidence="1">The sequence shown here is derived from an EMBL/GenBank/DDBJ whole genome shotgun (WGS) entry which is preliminary data.</text>
</comment>
<protein>
    <submittedName>
        <fullName evidence="1">Uncharacterized protein</fullName>
    </submittedName>
</protein>
<dbReference type="AlphaFoldDB" id="A0A1E3HJM8"/>
<dbReference type="Proteomes" id="UP000094819">
    <property type="component" value="Unassembled WGS sequence"/>
</dbReference>
<dbReference type="GeneID" id="30197322"/>
<organism evidence="1 2">
    <name type="scientific">Cryptococcus wingfieldii CBS 7118</name>
    <dbReference type="NCBI Taxonomy" id="1295528"/>
    <lineage>
        <taxon>Eukaryota</taxon>
        <taxon>Fungi</taxon>
        <taxon>Dikarya</taxon>
        <taxon>Basidiomycota</taxon>
        <taxon>Agaricomycotina</taxon>
        <taxon>Tremellomycetes</taxon>
        <taxon>Tremellales</taxon>
        <taxon>Cryptococcaceae</taxon>
        <taxon>Cryptococcus</taxon>
    </lineage>
</organism>
<evidence type="ECO:0000313" key="1">
    <source>
        <dbReference type="EMBL" id="ODN76335.1"/>
    </source>
</evidence>
<keyword evidence="2" id="KW-1185">Reference proteome</keyword>
<dbReference type="RefSeq" id="XP_019027936.1">
    <property type="nucleotide sequence ID" value="XM_019180082.1"/>
</dbReference>
<gene>
    <name evidence="1" type="ORF">L198_08111</name>
</gene>
<proteinExistence type="predicted"/>
<dbReference type="EMBL" id="AWGH01000053">
    <property type="protein sequence ID" value="ODN76335.1"/>
    <property type="molecule type" value="Genomic_DNA"/>
</dbReference>
<name>A0A1E3HJM8_9TREE</name>
<dbReference type="OrthoDB" id="2581980at2759"/>
<evidence type="ECO:0000313" key="2">
    <source>
        <dbReference type="Proteomes" id="UP000094819"/>
    </source>
</evidence>
<reference evidence="1 2" key="1">
    <citation type="submission" date="2016-06" db="EMBL/GenBank/DDBJ databases">
        <title>Evolution of pathogenesis and genome organization in the Tremellales.</title>
        <authorList>
            <person name="Cuomo C."/>
            <person name="Litvintseva A."/>
            <person name="Heitman J."/>
            <person name="Chen Y."/>
            <person name="Sun S."/>
            <person name="Springer D."/>
            <person name="Dromer F."/>
            <person name="Young S."/>
            <person name="Zeng Q."/>
            <person name="Chapman S."/>
            <person name="Gujja S."/>
            <person name="Saif S."/>
            <person name="Birren B."/>
        </authorList>
    </citation>
    <scope>NUCLEOTIDE SEQUENCE [LARGE SCALE GENOMIC DNA]</scope>
    <source>
        <strain evidence="1 2">CBS 7118</strain>
    </source>
</reference>
<accession>A0A1E3HJM8</accession>